<keyword evidence="4 8" id="KW-0418">Kinase</keyword>
<dbReference type="EnsemblPlants" id="KEH32950">
    <property type="protein sequence ID" value="KEH32950"/>
    <property type="gene ID" value="MTR_3g011960"/>
</dbReference>
<dbReference type="Gene3D" id="3.30.200.20">
    <property type="entry name" value="Phosphorylase Kinase, domain 1"/>
    <property type="match status" value="1"/>
</dbReference>
<keyword evidence="10" id="KW-1185">Reference proteome</keyword>
<evidence type="ECO:0000256" key="6">
    <source>
        <dbReference type="SAM" id="MobiDB-lite"/>
    </source>
</evidence>
<dbReference type="InterPro" id="IPR001245">
    <property type="entry name" value="Ser-Thr/Tyr_kinase_cat_dom"/>
</dbReference>
<dbReference type="SUPFAM" id="SSF56112">
    <property type="entry name" value="Protein kinase-like (PK-like)"/>
    <property type="match status" value="1"/>
</dbReference>
<evidence type="ECO:0000256" key="3">
    <source>
        <dbReference type="ARBA" id="ARBA00022741"/>
    </source>
</evidence>
<dbReference type="SMART" id="SM00219">
    <property type="entry name" value="TyrKc"/>
    <property type="match status" value="1"/>
</dbReference>
<dbReference type="AlphaFoldDB" id="A0A072V479"/>
<dbReference type="PANTHER" id="PTHR27002">
    <property type="entry name" value="RECEPTOR-LIKE SERINE/THREONINE-PROTEIN KINASE SD1-8"/>
    <property type="match status" value="1"/>
</dbReference>
<dbReference type="Gene3D" id="1.10.510.10">
    <property type="entry name" value="Transferase(Phosphotransferase) domain 1"/>
    <property type="match status" value="1"/>
</dbReference>
<evidence type="ECO:0000313" key="8">
    <source>
        <dbReference type="EMBL" id="KEH32950.1"/>
    </source>
</evidence>
<feature type="domain" description="Tyrosine-protein kinase catalytic" evidence="7">
    <location>
        <begin position="44"/>
        <end position="214"/>
    </location>
</feature>
<organism evidence="8 10">
    <name type="scientific">Medicago truncatula</name>
    <name type="common">Barrel medic</name>
    <name type="synonym">Medicago tribuloides</name>
    <dbReference type="NCBI Taxonomy" id="3880"/>
    <lineage>
        <taxon>Eukaryota</taxon>
        <taxon>Viridiplantae</taxon>
        <taxon>Streptophyta</taxon>
        <taxon>Embryophyta</taxon>
        <taxon>Tracheophyta</taxon>
        <taxon>Spermatophyta</taxon>
        <taxon>Magnoliopsida</taxon>
        <taxon>eudicotyledons</taxon>
        <taxon>Gunneridae</taxon>
        <taxon>Pentapetalae</taxon>
        <taxon>rosids</taxon>
        <taxon>fabids</taxon>
        <taxon>Fabales</taxon>
        <taxon>Fabaceae</taxon>
        <taxon>Papilionoideae</taxon>
        <taxon>50 kb inversion clade</taxon>
        <taxon>NPAAA clade</taxon>
        <taxon>Hologalegina</taxon>
        <taxon>IRL clade</taxon>
        <taxon>Trifolieae</taxon>
        <taxon>Medicago</taxon>
    </lineage>
</organism>
<keyword evidence="3" id="KW-0547">Nucleotide-binding</keyword>
<dbReference type="Pfam" id="PF07714">
    <property type="entry name" value="PK_Tyr_Ser-Thr"/>
    <property type="match status" value="1"/>
</dbReference>
<keyword evidence="5" id="KW-0067">ATP-binding</keyword>
<keyword evidence="1" id="KW-0723">Serine/threonine-protein kinase</keyword>
<evidence type="ECO:0000256" key="1">
    <source>
        <dbReference type="ARBA" id="ARBA00022527"/>
    </source>
</evidence>
<reference evidence="9" key="3">
    <citation type="submission" date="2015-04" db="UniProtKB">
        <authorList>
            <consortium name="EnsemblPlants"/>
        </authorList>
    </citation>
    <scope>IDENTIFICATION</scope>
    <source>
        <strain evidence="9">cv. Jemalong A17</strain>
    </source>
</reference>
<name>A0A072V479_MEDTR</name>
<protein>
    <submittedName>
        <fullName evidence="8">Receptor-like kinase</fullName>
    </submittedName>
</protein>
<dbReference type="GO" id="GO:0007165">
    <property type="term" value="P:signal transduction"/>
    <property type="evidence" value="ECO:0000318"/>
    <property type="project" value="GO_Central"/>
</dbReference>
<dbReference type="GO" id="GO:0005886">
    <property type="term" value="C:plasma membrane"/>
    <property type="evidence" value="ECO:0000318"/>
    <property type="project" value="GO_Central"/>
</dbReference>
<gene>
    <name evidence="8" type="ordered locus">MTR_3g011960</name>
</gene>
<evidence type="ECO:0000256" key="4">
    <source>
        <dbReference type="ARBA" id="ARBA00022777"/>
    </source>
</evidence>
<reference evidence="8 10" key="1">
    <citation type="journal article" date="2011" name="Nature">
        <title>The Medicago genome provides insight into the evolution of rhizobial symbioses.</title>
        <authorList>
            <person name="Young N.D."/>
            <person name="Debelle F."/>
            <person name="Oldroyd G.E."/>
            <person name="Geurts R."/>
            <person name="Cannon S.B."/>
            <person name="Udvardi M.K."/>
            <person name="Benedito V.A."/>
            <person name="Mayer K.F."/>
            <person name="Gouzy J."/>
            <person name="Schoof H."/>
            <person name="Van de Peer Y."/>
            <person name="Proost S."/>
            <person name="Cook D.R."/>
            <person name="Meyers B.C."/>
            <person name="Spannagl M."/>
            <person name="Cheung F."/>
            <person name="De Mita S."/>
            <person name="Krishnakumar V."/>
            <person name="Gundlach H."/>
            <person name="Zhou S."/>
            <person name="Mudge J."/>
            <person name="Bharti A.K."/>
            <person name="Murray J.D."/>
            <person name="Naoumkina M.A."/>
            <person name="Rosen B."/>
            <person name="Silverstein K.A."/>
            <person name="Tang H."/>
            <person name="Rombauts S."/>
            <person name="Zhao P.X."/>
            <person name="Zhou P."/>
            <person name="Barbe V."/>
            <person name="Bardou P."/>
            <person name="Bechner M."/>
            <person name="Bellec A."/>
            <person name="Berger A."/>
            <person name="Berges H."/>
            <person name="Bidwell S."/>
            <person name="Bisseling T."/>
            <person name="Choisne N."/>
            <person name="Couloux A."/>
            <person name="Denny R."/>
            <person name="Deshpande S."/>
            <person name="Dai X."/>
            <person name="Doyle J.J."/>
            <person name="Dudez A.M."/>
            <person name="Farmer A.D."/>
            <person name="Fouteau S."/>
            <person name="Franken C."/>
            <person name="Gibelin C."/>
            <person name="Gish J."/>
            <person name="Goldstein S."/>
            <person name="Gonzalez A.J."/>
            <person name="Green P.J."/>
            <person name="Hallab A."/>
            <person name="Hartog M."/>
            <person name="Hua A."/>
            <person name="Humphray S.J."/>
            <person name="Jeong D.H."/>
            <person name="Jing Y."/>
            <person name="Jocker A."/>
            <person name="Kenton S.M."/>
            <person name="Kim D.J."/>
            <person name="Klee K."/>
            <person name="Lai H."/>
            <person name="Lang C."/>
            <person name="Lin S."/>
            <person name="Macmil S.L."/>
            <person name="Magdelenat G."/>
            <person name="Matthews L."/>
            <person name="McCorrison J."/>
            <person name="Monaghan E.L."/>
            <person name="Mun J.H."/>
            <person name="Najar F.Z."/>
            <person name="Nicholson C."/>
            <person name="Noirot C."/>
            <person name="O'Bleness M."/>
            <person name="Paule C.R."/>
            <person name="Poulain J."/>
            <person name="Prion F."/>
            <person name="Qin B."/>
            <person name="Qu C."/>
            <person name="Retzel E.F."/>
            <person name="Riddle C."/>
            <person name="Sallet E."/>
            <person name="Samain S."/>
            <person name="Samson N."/>
            <person name="Sanders I."/>
            <person name="Saurat O."/>
            <person name="Scarpelli C."/>
            <person name="Schiex T."/>
            <person name="Segurens B."/>
            <person name="Severin A.J."/>
            <person name="Sherrier D.J."/>
            <person name="Shi R."/>
            <person name="Sims S."/>
            <person name="Singer S.R."/>
            <person name="Sinharoy S."/>
            <person name="Sterck L."/>
            <person name="Viollet A."/>
            <person name="Wang B.B."/>
            <person name="Wang K."/>
            <person name="Wang M."/>
            <person name="Wang X."/>
            <person name="Warfsmann J."/>
            <person name="Weissenbach J."/>
            <person name="White D.D."/>
            <person name="White J.D."/>
            <person name="Wiley G.B."/>
            <person name="Wincker P."/>
            <person name="Xing Y."/>
            <person name="Yang L."/>
            <person name="Yao Z."/>
            <person name="Ying F."/>
            <person name="Zhai J."/>
            <person name="Zhou L."/>
            <person name="Zuber A."/>
            <person name="Denarie J."/>
            <person name="Dixon R.A."/>
            <person name="May G.D."/>
            <person name="Schwartz D.C."/>
            <person name="Rogers J."/>
            <person name="Quetier F."/>
            <person name="Town C.D."/>
            <person name="Roe B.A."/>
        </authorList>
    </citation>
    <scope>NUCLEOTIDE SEQUENCE [LARGE SCALE GENOMIC DNA]</scope>
    <source>
        <strain evidence="8">A17</strain>
        <strain evidence="9 10">cv. Jemalong A17</strain>
    </source>
</reference>
<dbReference type="GO" id="GO:0004713">
    <property type="term" value="F:protein tyrosine kinase activity"/>
    <property type="evidence" value="ECO:0007669"/>
    <property type="project" value="InterPro"/>
</dbReference>
<dbReference type="GO" id="GO:0006955">
    <property type="term" value="P:immune response"/>
    <property type="evidence" value="ECO:0000318"/>
    <property type="project" value="GO_Central"/>
</dbReference>
<dbReference type="InterPro" id="IPR011009">
    <property type="entry name" value="Kinase-like_dom_sf"/>
</dbReference>
<keyword evidence="2" id="KW-0808">Transferase</keyword>
<evidence type="ECO:0000259" key="7">
    <source>
        <dbReference type="SMART" id="SM00219"/>
    </source>
</evidence>
<dbReference type="GO" id="GO:0004674">
    <property type="term" value="F:protein serine/threonine kinase activity"/>
    <property type="evidence" value="ECO:0000318"/>
    <property type="project" value="GO_Central"/>
</dbReference>
<proteinExistence type="predicted"/>
<evidence type="ECO:0000256" key="2">
    <source>
        <dbReference type="ARBA" id="ARBA00022679"/>
    </source>
</evidence>
<accession>A0A072V479</accession>
<dbReference type="GO" id="GO:0005524">
    <property type="term" value="F:ATP binding"/>
    <property type="evidence" value="ECO:0007669"/>
    <property type="project" value="UniProtKB-KW"/>
</dbReference>
<dbReference type="PANTHER" id="PTHR27002:SF814">
    <property type="entry name" value="CYSTEINE-RICH RECEPTOR-LIKE PROTEIN KINASE 10"/>
    <property type="match status" value="1"/>
</dbReference>
<evidence type="ECO:0000256" key="5">
    <source>
        <dbReference type="ARBA" id="ARBA00022840"/>
    </source>
</evidence>
<evidence type="ECO:0000313" key="9">
    <source>
        <dbReference type="EnsemblPlants" id="KEH32950"/>
    </source>
</evidence>
<dbReference type="Proteomes" id="UP000002051">
    <property type="component" value="Chromosome 3"/>
</dbReference>
<feature type="region of interest" description="Disordered" evidence="6">
    <location>
        <begin position="16"/>
        <end position="37"/>
    </location>
</feature>
<dbReference type="EMBL" id="CM001219">
    <property type="protein sequence ID" value="KEH32950.1"/>
    <property type="molecule type" value="Genomic_DNA"/>
</dbReference>
<evidence type="ECO:0000313" key="10">
    <source>
        <dbReference type="Proteomes" id="UP000002051"/>
    </source>
</evidence>
<dbReference type="HOGENOM" id="CLU_1059113_0_0_1"/>
<dbReference type="InterPro" id="IPR020635">
    <property type="entry name" value="Tyr_kinase_cat_dom"/>
</dbReference>
<reference evidence="8 10" key="2">
    <citation type="journal article" date="2014" name="BMC Genomics">
        <title>An improved genome release (version Mt4.0) for the model legume Medicago truncatula.</title>
        <authorList>
            <person name="Tang H."/>
            <person name="Krishnakumar V."/>
            <person name="Bidwell S."/>
            <person name="Rosen B."/>
            <person name="Chan A."/>
            <person name="Zhou S."/>
            <person name="Gentzbittel L."/>
            <person name="Childs K.L."/>
            <person name="Yandell M."/>
            <person name="Gundlach H."/>
            <person name="Mayer K.F."/>
            <person name="Schwartz D.C."/>
            <person name="Town C.D."/>
        </authorList>
    </citation>
    <scope>GENOME REANNOTATION</scope>
    <source>
        <strain evidence="8">A17</strain>
        <strain evidence="9 10">cv. Jemalong A17</strain>
    </source>
</reference>
<keyword evidence="8" id="KW-0675">Receptor</keyword>
<sequence length="263" mass="28976">MKICCCVQVLDVDGPPDSPHDPTVVSEPHSTKGTNEAVGPFTQKAATAVQTVSGVSEDGREIAVKRLSKMSFQCVEEFKNEVMLIAKLQHRNLVRLLACCIEQNEKLLIYECMPNSSLDFQLRVKSDVFSFGVLLLEIISGKRNNKFYLSEHGQSLLTYAWNFWSADKGLELMDPLITNSYVPSEVLKCIHIGLLCVQDNAADRPKMSSVVHMLGSDNIALPSLICPSFSVGRATNTIEEGYSSNASTSVTVNEITLSEVFPR</sequence>